<dbReference type="GeneTree" id="ENSGT00940000165362"/>
<evidence type="ECO:0000256" key="4">
    <source>
        <dbReference type="ARBA" id="ARBA00022801"/>
    </source>
</evidence>
<dbReference type="Pfam" id="PF00930">
    <property type="entry name" value="DPPIV_N"/>
    <property type="match status" value="1"/>
</dbReference>
<dbReference type="GO" id="GO:0006508">
    <property type="term" value="P:proteolysis"/>
    <property type="evidence" value="ECO:0007669"/>
    <property type="project" value="UniProtKB-KW"/>
</dbReference>
<feature type="domain" description="Peptidase S9 prolyl oligopeptidase catalytic" evidence="7">
    <location>
        <begin position="524"/>
        <end position="723"/>
    </location>
</feature>
<dbReference type="Gene3D" id="3.40.50.1820">
    <property type="entry name" value="alpha/beta hydrolase"/>
    <property type="match status" value="1"/>
</dbReference>
<evidence type="ECO:0000313" key="10">
    <source>
        <dbReference type="Ensembl" id="ENSATEP00000071540.2"/>
    </source>
</evidence>
<comment type="subcellular location">
    <subcellularLocation>
        <location evidence="1">Cell projection</location>
        <location evidence="1">Invadopodium membrane</location>
        <topology evidence="1">Single-pass type II membrane protein</topology>
    </subcellularLocation>
    <subcellularLocation>
        <location evidence="2">Cell projection</location>
        <location evidence="2">Lamellipodium membrane</location>
        <topology evidence="2">Single-pass type II membrane protein</topology>
    </subcellularLocation>
</comment>
<dbReference type="InterPro" id="IPR050278">
    <property type="entry name" value="Serine_Prot_S9B/DPPIV"/>
</dbReference>
<name>A0A7N6C255_ANATE</name>
<evidence type="ECO:0000256" key="1">
    <source>
        <dbReference type="ARBA" id="ARBA00004341"/>
    </source>
</evidence>
<dbReference type="InterPro" id="IPR040522">
    <property type="entry name" value="DPPIV_rep"/>
</dbReference>
<dbReference type="GO" id="GO:0031258">
    <property type="term" value="C:lamellipodium membrane"/>
    <property type="evidence" value="ECO:0007669"/>
    <property type="project" value="UniProtKB-SubCell"/>
</dbReference>
<dbReference type="SUPFAM" id="SSF53474">
    <property type="entry name" value="alpha/beta-Hydrolases"/>
    <property type="match status" value="1"/>
</dbReference>
<evidence type="ECO:0000259" key="8">
    <source>
        <dbReference type="Pfam" id="PF00930"/>
    </source>
</evidence>
<keyword evidence="11" id="KW-1185">Reference proteome</keyword>
<dbReference type="Proteomes" id="UP000265040">
    <property type="component" value="Chromosome 21"/>
</dbReference>
<dbReference type="Gene3D" id="2.140.10.30">
    <property type="entry name" value="Dipeptidylpeptidase IV, N-terminal domain"/>
    <property type="match status" value="1"/>
</dbReference>
<keyword evidence="6" id="KW-0812">Transmembrane</keyword>
<sequence length="727" mass="83230">MGCSKVLWWVVGAAVVIMLITIPAVYFSKSGGSKRPFTFDDYFNDTIRWKSYNLHWITDKEFLHKTRDGNVFLHNVETKEETLYLSNSTFAQVDATDYWLSGDFKYIAFESNYTKKWRHSFTASYSIYDRESSTFVTPVTLPAVVQYFAWAPTGNKYVYVKDFNIFLKSHVTAETVQVTHNGKKNEISNGVPDWVYEEEVFASNGAMWWSSTGKFLAYAEFNDSEVHKVEFSWYGAEQYPETVAVPYPKAGSPLTKVKLFVVDTTNPSQRTQVLAPASVASGDHILSSVTWVTDQRVAVQWVTRKQNYVIVQIYEFDGSSWKEKQQTSKTGWVGHYVPLPLFFAEDKLSFYKVMSDTQGYKHIHYVKDGKATPITSGRWEVIYISKLTKNAIYFVSNEYQGIPVKRNLYKKIIKHMNKQGCLTCGLYEDRCQYNSAYFSSDASYYRMDCYGQLPLHISTSAISILEDNSALGNILSEFQMPKMQYDLWYQMMLPPNFKESKKYPLLIDVYGGPCSQRVSYNFKLNWGTYLSSSHEIIVASFDGRGSGYQGDQILHSIYRRLGTFEVEDQITAVRKFIDMGFIDKDRIAIWGWSYGGYVSSMALGAGTGLFKCGIAVAPVAKWEYYDAVYTERYMGKPSENSDSYKNSSVTARAKNFTEVKYLLVHGTADDNVHFQQAAQISKALVDEKVDFEAMWYTDKDHTLSGTASRHTYSLMSHFLQKCLLNPK</sequence>
<evidence type="ECO:0000256" key="3">
    <source>
        <dbReference type="ARBA" id="ARBA00022670"/>
    </source>
</evidence>
<keyword evidence="5" id="KW-0325">Glycoprotein</keyword>
<dbReference type="Pfam" id="PF00326">
    <property type="entry name" value="Peptidase_S9"/>
    <property type="match status" value="1"/>
</dbReference>
<feature type="domain" description="Dipeptidyl peptidase 4 low complexity region" evidence="9">
    <location>
        <begin position="32"/>
        <end position="52"/>
    </location>
</feature>
<dbReference type="InterPro" id="IPR001375">
    <property type="entry name" value="Peptidase_S9_cat"/>
</dbReference>
<accession>A0A7N6C255</accession>
<dbReference type="Ensembl" id="ENSATET00000071063.2">
    <property type="protein sequence ID" value="ENSATEP00000071540.2"/>
    <property type="gene ID" value="ENSATEG00000018385.3"/>
</dbReference>
<dbReference type="FunFam" id="3.40.50.1820:FF:000003">
    <property type="entry name" value="Dipeptidyl peptidase 4"/>
    <property type="match status" value="1"/>
</dbReference>
<keyword evidence="6" id="KW-0472">Membrane</keyword>
<dbReference type="SUPFAM" id="SSF82171">
    <property type="entry name" value="DPP6 N-terminal domain-like"/>
    <property type="match status" value="1"/>
</dbReference>
<dbReference type="PANTHER" id="PTHR11731">
    <property type="entry name" value="PROTEASE FAMILY S9B,C DIPEPTIDYL-PEPTIDASE IV-RELATED"/>
    <property type="match status" value="1"/>
</dbReference>
<feature type="domain" description="Dipeptidylpeptidase IV N-terminal" evidence="8">
    <location>
        <begin position="102"/>
        <end position="451"/>
    </location>
</feature>
<dbReference type="Pfam" id="PF18811">
    <property type="entry name" value="DPPIV_rep"/>
    <property type="match status" value="1"/>
</dbReference>
<gene>
    <name evidence="10" type="primary">FAP</name>
</gene>
<proteinExistence type="predicted"/>
<protein>
    <submittedName>
        <fullName evidence="10">Uncharacterized protein</fullName>
    </submittedName>
</protein>
<dbReference type="GO" id="GO:0004252">
    <property type="term" value="F:serine-type endopeptidase activity"/>
    <property type="evidence" value="ECO:0007669"/>
    <property type="project" value="InterPro"/>
</dbReference>
<dbReference type="InterPro" id="IPR002469">
    <property type="entry name" value="Peptidase_S9B_N"/>
</dbReference>
<keyword evidence="4" id="KW-0378">Hydrolase</keyword>
<dbReference type="InterPro" id="IPR029058">
    <property type="entry name" value="AB_hydrolase_fold"/>
</dbReference>
<organism evidence="10 11">
    <name type="scientific">Anabas testudineus</name>
    <name type="common">Climbing perch</name>
    <name type="synonym">Anthias testudineus</name>
    <dbReference type="NCBI Taxonomy" id="64144"/>
    <lineage>
        <taxon>Eukaryota</taxon>
        <taxon>Metazoa</taxon>
        <taxon>Chordata</taxon>
        <taxon>Craniata</taxon>
        <taxon>Vertebrata</taxon>
        <taxon>Euteleostomi</taxon>
        <taxon>Actinopterygii</taxon>
        <taxon>Neopterygii</taxon>
        <taxon>Teleostei</taxon>
        <taxon>Neoteleostei</taxon>
        <taxon>Acanthomorphata</taxon>
        <taxon>Anabantaria</taxon>
        <taxon>Anabantiformes</taxon>
        <taxon>Anabantoidei</taxon>
        <taxon>Anabantidae</taxon>
        <taxon>Anabas</taxon>
    </lineage>
</organism>
<feature type="transmembrane region" description="Helical" evidence="6">
    <location>
        <begin position="6"/>
        <end position="27"/>
    </location>
</feature>
<dbReference type="GO" id="GO:0008239">
    <property type="term" value="F:dipeptidyl-peptidase activity"/>
    <property type="evidence" value="ECO:0007669"/>
    <property type="project" value="TreeGrafter"/>
</dbReference>
<dbReference type="AlphaFoldDB" id="A0A7N6C255"/>
<dbReference type="PROSITE" id="PS00708">
    <property type="entry name" value="PRO_ENDOPEP_SER"/>
    <property type="match status" value="1"/>
</dbReference>
<evidence type="ECO:0000256" key="6">
    <source>
        <dbReference type="SAM" id="Phobius"/>
    </source>
</evidence>
<keyword evidence="3" id="KW-0645">Protease</keyword>
<reference evidence="10" key="2">
    <citation type="submission" date="2025-08" db="UniProtKB">
        <authorList>
            <consortium name="Ensembl"/>
        </authorList>
    </citation>
    <scope>IDENTIFICATION</scope>
</reference>
<reference evidence="10" key="3">
    <citation type="submission" date="2025-09" db="UniProtKB">
        <authorList>
            <consortium name="Ensembl"/>
        </authorList>
    </citation>
    <scope>IDENTIFICATION</scope>
</reference>
<evidence type="ECO:0000256" key="5">
    <source>
        <dbReference type="ARBA" id="ARBA00023180"/>
    </source>
</evidence>
<keyword evidence="6" id="KW-1133">Transmembrane helix</keyword>
<reference evidence="10" key="1">
    <citation type="submission" date="2021-04" db="EMBL/GenBank/DDBJ databases">
        <authorList>
            <consortium name="Wellcome Sanger Institute Data Sharing"/>
        </authorList>
    </citation>
    <scope>NUCLEOTIDE SEQUENCE [LARGE SCALE GENOMIC DNA]</scope>
</reference>
<evidence type="ECO:0000313" key="11">
    <source>
        <dbReference type="Proteomes" id="UP000265040"/>
    </source>
</evidence>
<evidence type="ECO:0000259" key="7">
    <source>
        <dbReference type="Pfam" id="PF00326"/>
    </source>
</evidence>
<dbReference type="PANTHER" id="PTHR11731:SF204">
    <property type="entry name" value="DIPEPTIDYL PEPTIDASE 4"/>
    <property type="match status" value="1"/>
</dbReference>
<evidence type="ECO:0000256" key="2">
    <source>
        <dbReference type="ARBA" id="ARBA00004485"/>
    </source>
</evidence>
<evidence type="ECO:0000259" key="9">
    <source>
        <dbReference type="Pfam" id="PF18811"/>
    </source>
</evidence>
<dbReference type="InterPro" id="IPR002471">
    <property type="entry name" value="Pept_S9_AS"/>
</dbReference>